<dbReference type="GO" id="GO:0000972">
    <property type="term" value="P:transcription-dependent tethering of RNA polymerase II gene DNA at nuclear periphery"/>
    <property type="evidence" value="ECO:0007669"/>
    <property type="project" value="TreeGrafter"/>
</dbReference>
<dbReference type="Proteomes" id="UP001187531">
    <property type="component" value="Unassembled WGS sequence"/>
</dbReference>
<dbReference type="SUPFAM" id="SSF101908">
    <property type="entry name" value="Putative isomerase YbhE"/>
    <property type="match status" value="1"/>
</dbReference>
<dbReference type="GO" id="GO:0036228">
    <property type="term" value="P:protein localization to nuclear inner membrane"/>
    <property type="evidence" value="ECO:0007669"/>
    <property type="project" value="TreeGrafter"/>
</dbReference>
<name>A0AA88H4N0_ARTSF</name>
<gene>
    <name evidence="6" type="ORF">QYM36_016978</name>
</gene>
<dbReference type="Pfam" id="PF08801">
    <property type="entry name" value="Nucleoporin_N"/>
    <property type="match status" value="1"/>
</dbReference>
<keyword evidence="2" id="KW-0813">Transport</keyword>
<reference evidence="6" key="1">
    <citation type="submission" date="2023-07" db="EMBL/GenBank/DDBJ databases">
        <title>Chromosome-level genome assembly of Artemia franciscana.</title>
        <authorList>
            <person name="Jo E."/>
        </authorList>
    </citation>
    <scope>NUCLEOTIDE SEQUENCE</scope>
    <source>
        <tissue evidence="6">Whole body</tissue>
    </source>
</reference>
<feature type="compositionally biased region" description="Polar residues" evidence="4">
    <location>
        <begin position="71"/>
        <end position="83"/>
    </location>
</feature>
<feature type="non-terminal residue" evidence="6">
    <location>
        <position position="681"/>
    </location>
</feature>
<dbReference type="GO" id="GO:0006606">
    <property type="term" value="P:protein import into nucleus"/>
    <property type="evidence" value="ECO:0007669"/>
    <property type="project" value="TreeGrafter"/>
</dbReference>
<keyword evidence="7" id="KW-1185">Reference proteome</keyword>
<dbReference type="InterPro" id="IPR014908">
    <property type="entry name" value="Nucleoporin_Nup133/Nup155_N"/>
</dbReference>
<comment type="subcellular location">
    <subcellularLocation>
        <location evidence="1">Nucleus</location>
    </subcellularLocation>
</comment>
<feature type="domain" description="Nucleoporin Nup133/Nup155-like N-terminal" evidence="5">
    <location>
        <begin position="173"/>
        <end position="587"/>
    </location>
</feature>
<proteinExistence type="predicted"/>
<evidence type="ECO:0000259" key="5">
    <source>
        <dbReference type="Pfam" id="PF08801"/>
    </source>
</evidence>
<keyword evidence="3" id="KW-0539">Nucleus</keyword>
<evidence type="ECO:0000256" key="2">
    <source>
        <dbReference type="ARBA" id="ARBA00022448"/>
    </source>
</evidence>
<feature type="non-terminal residue" evidence="6">
    <location>
        <position position="1"/>
    </location>
</feature>
<evidence type="ECO:0000313" key="6">
    <source>
        <dbReference type="EMBL" id="KAK2704768.1"/>
    </source>
</evidence>
<evidence type="ECO:0000256" key="3">
    <source>
        <dbReference type="ARBA" id="ARBA00023242"/>
    </source>
</evidence>
<dbReference type="EMBL" id="JAVRJZ010000021">
    <property type="protein sequence ID" value="KAK2704768.1"/>
    <property type="molecule type" value="Genomic_DNA"/>
</dbReference>
<feature type="region of interest" description="Disordered" evidence="4">
    <location>
        <begin position="59"/>
        <end position="83"/>
    </location>
</feature>
<evidence type="ECO:0000256" key="4">
    <source>
        <dbReference type="SAM" id="MobiDB-lite"/>
    </source>
</evidence>
<dbReference type="PANTHER" id="PTHR10350:SF6">
    <property type="entry name" value="NUCLEAR PORE COMPLEX PROTEIN NUP155"/>
    <property type="match status" value="1"/>
</dbReference>
<sequence length="681" mass="74217">HINDVFTSLKFGYPKLGHKFNAGKSEVLFFNWKHTLPAYMPLREMASIHQSFGFGTPPANRSLQGFPGSPGYQSSQSFYSQTPPGVAPYQHSLISPTDAQSSSTISHLPLARDSIDVAGRTIDKCILSDSSSAKLIDQLKITKEGCPTHSGLSPSDYPQAAQSCRMLLKQCGTMKRVPLPQELVEQFAHVETISSMGLLPQIGRAWLTIDSNIYLWNYRDGSDLAFYDGLSEAILSAGIAKPKPNVFQPQIEYLLVLATTVEIVLLGVTFSGDEIHVIPDPLFALPTDGAFILTIETSDSGRIFLGAKDGCLYEVTYTSDSGWFSRRCKKINHSRSAISFLLPSFINAAFYEDEPIMQIVIDESRRLLYTRSDKGTLVLFDLGENGSSVSRVAYMTLQNIADAAHNIVSTIDKTCFRPLAGISLIESSESPELNLVAFSTSGVRMYFTCLPFNAIIGAPLTSPVQRYSGLTLTHIRLPPGFSVSSTSQKPSNVRASYYCKGTSILSSPHADDTDSIWVASSDMFPFSQTLTEGFSVEQLDGRVCDIVLDGVRNSIVGGLKMEPPAVVVQHSRPPANFVILTSQGCHIFPKLRPVEVLRQILVESGGADSEIVRTFFTILKEEQGAAVALILACSQHAQDPQISDWATKAFLLYGGEIKTTPTNVVPTFPHSSLSGADSPLT</sequence>
<dbReference type="GO" id="GO:0006405">
    <property type="term" value="P:RNA export from nucleus"/>
    <property type="evidence" value="ECO:0007669"/>
    <property type="project" value="TreeGrafter"/>
</dbReference>
<organism evidence="6 7">
    <name type="scientific">Artemia franciscana</name>
    <name type="common">Brine shrimp</name>
    <name type="synonym">Artemia sanfranciscana</name>
    <dbReference type="NCBI Taxonomy" id="6661"/>
    <lineage>
        <taxon>Eukaryota</taxon>
        <taxon>Metazoa</taxon>
        <taxon>Ecdysozoa</taxon>
        <taxon>Arthropoda</taxon>
        <taxon>Crustacea</taxon>
        <taxon>Branchiopoda</taxon>
        <taxon>Anostraca</taxon>
        <taxon>Artemiidae</taxon>
        <taxon>Artemia</taxon>
    </lineage>
</organism>
<comment type="caution">
    <text evidence="6">The sequence shown here is derived from an EMBL/GenBank/DDBJ whole genome shotgun (WGS) entry which is preliminary data.</text>
</comment>
<dbReference type="GO" id="GO:0044611">
    <property type="term" value="C:nuclear pore inner ring"/>
    <property type="evidence" value="ECO:0007669"/>
    <property type="project" value="TreeGrafter"/>
</dbReference>
<evidence type="ECO:0000256" key="1">
    <source>
        <dbReference type="ARBA" id="ARBA00004123"/>
    </source>
</evidence>
<accession>A0AA88H4N0</accession>
<protein>
    <recommendedName>
        <fullName evidence="5">Nucleoporin Nup133/Nup155-like N-terminal domain-containing protein</fullName>
    </recommendedName>
</protein>
<dbReference type="PANTHER" id="PTHR10350">
    <property type="entry name" value="NUCLEAR PORE COMPLEX PROTEIN NUP155"/>
    <property type="match status" value="1"/>
</dbReference>
<dbReference type="AlphaFoldDB" id="A0AA88H4N0"/>
<evidence type="ECO:0000313" key="7">
    <source>
        <dbReference type="Proteomes" id="UP001187531"/>
    </source>
</evidence>
<dbReference type="GO" id="GO:0017056">
    <property type="term" value="F:structural constituent of nuclear pore"/>
    <property type="evidence" value="ECO:0007669"/>
    <property type="project" value="InterPro"/>
</dbReference>
<dbReference type="Gene3D" id="1.20.58.1780">
    <property type="match status" value="1"/>
</dbReference>
<dbReference type="InterPro" id="IPR004870">
    <property type="entry name" value="Nucleoporin_Nup155"/>
</dbReference>